<feature type="transmembrane region" description="Helical" evidence="2">
    <location>
        <begin position="176"/>
        <end position="196"/>
    </location>
</feature>
<feature type="transmembrane region" description="Helical" evidence="2">
    <location>
        <begin position="245"/>
        <end position="270"/>
    </location>
</feature>
<sequence length="292" mass="33720">MEAENEVENQNGIVELYEEGEEGGEEEEEDNDSDYEVAQTVPDSDRSNGSALVMRKNSDGNMLLSISKSDLQPVLNMTDTVHQSAFLFAVDILRENGLKMPVNLWEYKVIYPGRCLFMAFGMKDFPRTALLYMYVYFYDDLFLPFVRATTGSESDPPPQQGQSQGEDITSSQWISFLVYVLLVPNWLVIVFAMQMFSHHFFTPWFVIMTGFLYQVLEYLTWFLLFRNPRSFLDLVKQHMKQLVSAFGVMVLWPIIPNLICDMFFYAALYFSPLQACSTVYNKFVLLNNLQAV</sequence>
<feature type="transmembrane region" description="Helical" evidence="2">
    <location>
        <begin position="202"/>
        <end position="224"/>
    </location>
</feature>
<keyword evidence="2" id="KW-0472">Membrane</keyword>
<dbReference type="Proteomes" id="UP000762676">
    <property type="component" value="Unassembled WGS sequence"/>
</dbReference>
<proteinExistence type="predicted"/>
<evidence type="ECO:0000256" key="1">
    <source>
        <dbReference type="SAM" id="MobiDB-lite"/>
    </source>
</evidence>
<comment type="caution">
    <text evidence="3">The sequence shown here is derived from an EMBL/GenBank/DDBJ whole genome shotgun (WGS) entry which is preliminary data.</text>
</comment>
<gene>
    <name evidence="3" type="ORF">ElyMa_000426700</name>
</gene>
<keyword evidence="4" id="KW-1185">Reference proteome</keyword>
<dbReference type="Gene3D" id="1.10.150.50">
    <property type="entry name" value="Transcription Factor, Ets-1"/>
    <property type="match status" value="1"/>
</dbReference>
<evidence type="ECO:0000313" key="3">
    <source>
        <dbReference type="EMBL" id="GFR74306.1"/>
    </source>
</evidence>
<dbReference type="EMBL" id="BMAT01000842">
    <property type="protein sequence ID" value="GFR74306.1"/>
    <property type="molecule type" value="Genomic_DNA"/>
</dbReference>
<accession>A0AAV4FMZ3</accession>
<dbReference type="InterPro" id="IPR013761">
    <property type="entry name" value="SAM/pointed_sf"/>
</dbReference>
<organism evidence="3 4">
    <name type="scientific">Elysia marginata</name>
    <dbReference type="NCBI Taxonomy" id="1093978"/>
    <lineage>
        <taxon>Eukaryota</taxon>
        <taxon>Metazoa</taxon>
        <taxon>Spiralia</taxon>
        <taxon>Lophotrochozoa</taxon>
        <taxon>Mollusca</taxon>
        <taxon>Gastropoda</taxon>
        <taxon>Heterobranchia</taxon>
        <taxon>Euthyneura</taxon>
        <taxon>Panpulmonata</taxon>
        <taxon>Sacoglossa</taxon>
        <taxon>Placobranchoidea</taxon>
        <taxon>Plakobranchidae</taxon>
        <taxon>Elysia</taxon>
    </lineage>
</organism>
<keyword evidence="2" id="KW-0812">Transmembrane</keyword>
<feature type="region of interest" description="Disordered" evidence="1">
    <location>
        <begin position="1"/>
        <end position="50"/>
    </location>
</feature>
<protein>
    <submittedName>
        <fullName evidence="3">Bifunctional apoptosis regulator</fullName>
    </submittedName>
</protein>
<name>A0AAV4FMZ3_9GAST</name>
<evidence type="ECO:0000256" key="2">
    <source>
        <dbReference type="SAM" id="Phobius"/>
    </source>
</evidence>
<keyword evidence="2" id="KW-1133">Transmembrane helix</keyword>
<reference evidence="3 4" key="1">
    <citation type="journal article" date="2021" name="Elife">
        <title>Chloroplast acquisition without the gene transfer in kleptoplastic sea slugs, Plakobranchus ocellatus.</title>
        <authorList>
            <person name="Maeda T."/>
            <person name="Takahashi S."/>
            <person name="Yoshida T."/>
            <person name="Shimamura S."/>
            <person name="Takaki Y."/>
            <person name="Nagai Y."/>
            <person name="Toyoda A."/>
            <person name="Suzuki Y."/>
            <person name="Arimoto A."/>
            <person name="Ishii H."/>
            <person name="Satoh N."/>
            <person name="Nishiyama T."/>
            <person name="Hasebe M."/>
            <person name="Maruyama T."/>
            <person name="Minagawa J."/>
            <person name="Obokata J."/>
            <person name="Shigenobu S."/>
        </authorList>
    </citation>
    <scope>NUCLEOTIDE SEQUENCE [LARGE SCALE GENOMIC DNA]</scope>
</reference>
<feature type="compositionally biased region" description="Acidic residues" evidence="1">
    <location>
        <begin position="16"/>
        <end position="35"/>
    </location>
</feature>
<evidence type="ECO:0000313" key="4">
    <source>
        <dbReference type="Proteomes" id="UP000762676"/>
    </source>
</evidence>
<dbReference type="AlphaFoldDB" id="A0AAV4FMZ3"/>